<dbReference type="Proteomes" id="UP000886881">
    <property type="component" value="Unassembled WGS sequence"/>
</dbReference>
<dbReference type="EMBL" id="DVLC01000070">
    <property type="protein sequence ID" value="HIT46924.1"/>
    <property type="molecule type" value="Genomic_DNA"/>
</dbReference>
<dbReference type="PROSITE" id="PS51257">
    <property type="entry name" value="PROKAR_LIPOPROTEIN"/>
    <property type="match status" value="1"/>
</dbReference>
<protein>
    <recommendedName>
        <fullName evidence="3">Lipoprotein</fullName>
    </recommendedName>
</protein>
<reference evidence="1" key="2">
    <citation type="journal article" date="2021" name="PeerJ">
        <title>Extensive microbial diversity within the chicken gut microbiome revealed by metagenomics and culture.</title>
        <authorList>
            <person name="Gilroy R."/>
            <person name="Ravi A."/>
            <person name="Getino M."/>
            <person name="Pursley I."/>
            <person name="Horton D.L."/>
            <person name="Alikhan N.F."/>
            <person name="Baker D."/>
            <person name="Gharbi K."/>
            <person name="Hall N."/>
            <person name="Watson M."/>
            <person name="Adriaenssens E.M."/>
            <person name="Foster-Nyarko E."/>
            <person name="Jarju S."/>
            <person name="Secka A."/>
            <person name="Antonio M."/>
            <person name="Oren A."/>
            <person name="Chaudhuri R.R."/>
            <person name="La Ragione R."/>
            <person name="Hildebrand F."/>
            <person name="Pallen M.J."/>
        </authorList>
    </citation>
    <scope>NUCLEOTIDE SEQUENCE</scope>
    <source>
        <strain evidence="1">ChiHecec2B26-709</strain>
    </source>
</reference>
<evidence type="ECO:0000313" key="2">
    <source>
        <dbReference type="Proteomes" id="UP000886881"/>
    </source>
</evidence>
<sequence length="202" mass="23143">MKLTGVSIERLSLCIFGVFFIAGCSKTVEVVEDDPLAKYCGEYVLYSVVGEHCYDLNDDASAYRTLLDEFSQIAGYYEPNHFASVEKSLRISNSTEPALTFNVCLPYPNYIEKDGSYDVAGVAYLEQSIKLWQYQLDNPSEKRFVPGYADESNIFLSHINEMYISEFSEDSFTVRLDCFMYSLGFESVYPNEIVEYTYVRNQ</sequence>
<evidence type="ECO:0008006" key="3">
    <source>
        <dbReference type="Google" id="ProtNLM"/>
    </source>
</evidence>
<accession>A0A9D1GNF1</accession>
<comment type="caution">
    <text evidence="1">The sequence shown here is derived from an EMBL/GenBank/DDBJ whole genome shotgun (WGS) entry which is preliminary data.</text>
</comment>
<proteinExistence type="predicted"/>
<name>A0A9D1GNF1_9BACT</name>
<reference evidence="1" key="1">
    <citation type="submission" date="2020-10" db="EMBL/GenBank/DDBJ databases">
        <authorList>
            <person name="Gilroy R."/>
        </authorList>
    </citation>
    <scope>NUCLEOTIDE SEQUENCE</scope>
    <source>
        <strain evidence="1">ChiHecec2B26-709</strain>
    </source>
</reference>
<evidence type="ECO:0000313" key="1">
    <source>
        <dbReference type="EMBL" id="HIT46924.1"/>
    </source>
</evidence>
<organism evidence="1 2">
    <name type="scientific">Candidatus Cryptobacteroides merdipullorum</name>
    <dbReference type="NCBI Taxonomy" id="2840771"/>
    <lineage>
        <taxon>Bacteria</taxon>
        <taxon>Pseudomonadati</taxon>
        <taxon>Bacteroidota</taxon>
        <taxon>Bacteroidia</taxon>
        <taxon>Bacteroidales</taxon>
        <taxon>Candidatus Cryptobacteroides</taxon>
    </lineage>
</organism>
<gene>
    <name evidence="1" type="ORF">IAC35_03590</name>
</gene>
<dbReference type="AlphaFoldDB" id="A0A9D1GNF1"/>